<feature type="region of interest" description="Disordered" evidence="1">
    <location>
        <begin position="173"/>
        <end position="200"/>
    </location>
</feature>
<evidence type="ECO:0000313" key="2">
    <source>
        <dbReference type="EMBL" id="ROK35731.1"/>
    </source>
</evidence>
<protein>
    <submittedName>
        <fullName evidence="2">Uncharacterized protein</fullName>
    </submittedName>
</protein>
<accession>A0A3N0XZD2</accession>
<comment type="caution">
    <text evidence="2">The sequence shown here is derived from an EMBL/GenBank/DDBJ whole genome shotgun (WGS) entry which is preliminary data.</text>
</comment>
<reference evidence="2 3" key="1">
    <citation type="submission" date="2018-10" db="EMBL/GenBank/DDBJ databases">
        <title>Genome assembly for a Yunnan-Guizhou Plateau 3E fish, Anabarilius grahami (Regan), and its evolutionary and genetic applications.</title>
        <authorList>
            <person name="Jiang W."/>
        </authorList>
    </citation>
    <scope>NUCLEOTIDE SEQUENCE [LARGE SCALE GENOMIC DNA]</scope>
    <source>
        <strain evidence="2">AG-KIZ</strain>
        <tissue evidence="2">Muscle</tissue>
    </source>
</reference>
<evidence type="ECO:0000313" key="3">
    <source>
        <dbReference type="Proteomes" id="UP000281406"/>
    </source>
</evidence>
<keyword evidence="3" id="KW-1185">Reference proteome</keyword>
<dbReference type="EMBL" id="RJVU01057109">
    <property type="protein sequence ID" value="ROK35731.1"/>
    <property type="molecule type" value="Genomic_DNA"/>
</dbReference>
<dbReference type="Proteomes" id="UP000281406">
    <property type="component" value="Unassembled WGS sequence"/>
</dbReference>
<evidence type="ECO:0000256" key="1">
    <source>
        <dbReference type="SAM" id="MobiDB-lite"/>
    </source>
</evidence>
<proteinExistence type="predicted"/>
<name>A0A3N0XZD2_ANAGA</name>
<feature type="compositionally biased region" description="Basic and acidic residues" evidence="1">
    <location>
        <begin position="173"/>
        <end position="189"/>
    </location>
</feature>
<organism evidence="2 3">
    <name type="scientific">Anabarilius grahami</name>
    <name type="common">Kanglang fish</name>
    <name type="synonym">Barilius grahami</name>
    <dbReference type="NCBI Taxonomy" id="495550"/>
    <lineage>
        <taxon>Eukaryota</taxon>
        <taxon>Metazoa</taxon>
        <taxon>Chordata</taxon>
        <taxon>Craniata</taxon>
        <taxon>Vertebrata</taxon>
        <taxon>Euteleostomi</taxon>
        <taxon>Actinopterygii</taxon>
        <taxon>Neopterygii</taxon>
        <taxon>Teleostei</taxon>
        <taxon>Ostariophysi</taxon>
        <taxon>Cypriniformes</taxon>
        <taxon>Xenocyprididae</taxon>
        <taxon>Xenocypridinae</taxon>
        <taxon>Xenocypridinae incertae sedis</taxon>
        <taxon>Anabarilius</taxon>
    </lineage>
</organism>
<dbReference type="AlphaFoldDB" id="A0A3N0XZD2"/>
<gene>
    <name evidence="2" type="ORF">DPX16_17474</name>
</gene>
<sequence>MALVFGEEGAQIWAEESQPHTDRSSSYLMMVPVPLEGGCCHSNRCSLGGMLSASNGVEGGRGNGMRRSSKGGSLRAFLTPRQPAHTDEPYISSAVDGYVKANELKTVAITHNSEQQPQPLSTVTTSSILSRASKGQLIKSPYETCMLIFSASSKDNPSDKAMSLIAARREKMRCDEKQKEEENRRKHEGGSSLVSTVHQQGGARVGQGSLYLKRHTGGLLIVVVLNLTLMYQAFQEYLYHFSA</sequence>